<dbReference type="InterPro" id="IPR000835">
    <property type="entry name" value="HTH_MarR-typ"/>
</dbReference>
<gene>
    <name evidence="5" type="ORF">BJP25_12590</name>
</gene>
<dbReference type="Gene3D" id="1.10.10.10">
    <property type="entry name" value="Winged helix-like DNA-binding domain superfamily/Winged helix DNA-binding domain"/>
    <property type="match status" value="1"/>
</dbReference>
<keyword evidence="3" id="KW-0804">Transcription</keyword>
<dbReference type="InterPro" id="IPR036388">
    <property type="entry name" value="WH-like_DNA-bd_sf"/>
</dbReference>
<dbReference type="SUPFAM" id="SSF46785">
    <property type="entry name" value="Winged helix' DNA-binding domain"/>
    <property type="match status" value="1"/>
</dbReference>
<feature type="domain" description="HTH marR-type" evidence="4">
    <location>
        <begin position="12"/>
        <end position="144"/>
    </location>
</feature>
<dbReference type="Pfam" id="PF01047">
    <property type="entry name" value="MarR"/>
    <property type="match status" value="1"/>
</dbReference>
<evidence type="ECO:0000256" key="1">
    <source>
        <dbReference type="ARBA" id="ARBA00023015"/>
    </source>
</evidence>
<sequence length="152" mass="16726">MTDAALPGPAHAGPTSHAIFRVARLHRTLAARLLREVGLHPGQETLLMHLWDSGPLRQADLVPLLGSDSATVTRMVARLEQAGYVRRSPWPGDRRATRVEPTAAGSALRPRVEAIWAELERRTLDGVPEDQRAAIRDALATLERGLTEQTHR</sequence>
<dbReference type="SMART" id="SM00347">
    <property type="entry name" value="HTH_MARR"/>
    <property type="match status" value="1"/>
</dbReference>
<dbReference type="InterPro" id="IPR023187">
    <property type="entry name" value="Tscrpt_reg_MarR-type_CS"/>
</dbReference>
<dbReference type="InterPro" id="IPR036390">
    <property type="entry name" value="WH_DNA-bd_sf"/>
</dbReference>
<dbReference type="RefSeq" id="WP_075973947.1">
    <property type="nucleotide sequence ID" value="NZ_MKQR01000007.1"/>
</dbReference>
<evidence type="ECO:0000313" key="5">
    <source>
        <dbReference type="EMBL" id="OLR94569.1"/>
    </source>
</evidence>
<dbReference type="AlphaFoldDB" id="A0A1Q9LRB3"/>
<name>A0A1Q9LRB3_9PSEU</name>
<evidence type="ECO:0000256" key="3">
    <source>
        <dbReference type="ARBA" id="ARBA00023163"/>
    </source>
</evidence>
<dbReference type="STRING" id="1193682.BJP25_12590"/>
<keyword evidence="6" id="KW-1185">Reference proteome</keyword>
<keyword evidence="1" id="KW-0805">Transcription regulation</keyword>
<accession>A0A1Q9LRB3</accession>
<reference evidence="5 6" key="1">
    <citation type="submission" date="2016-10" db="EMBL/GenBank/DDBJ databases">
        <title>The Draft Genome Sequence of Actinokineospora bangkokensis 44EHWT reveals the biosynthetic pathway of antifungal compounds Thailandins with unusual extender unit butylmalonyl-CoA.</title>
        <authorList>
            <person name="Greule A."/>
            <person name="Intra B."/>
            <person name="Flemming S."/>
            <person name="Rommel M.G."/>
            <person name="Panbangred W."/>
            <person name="Bechthold A."/>
        </authorList>
    </citation>
    <scope>NUCLEOTIDE SEQUENCE [LARGE SCALE GENOMIC DNA]</scope>
    <source>
        <strain evidence="5 6">44EHW</strain>
    </source>
</reference>
<dbReference type="GO" id="GO:0003700">
    <property type="term" value="F:DNA-binding transcription factor activity"/>
    <property type="evidence" value="ECO:0007669"/>
    <property type="project" value="InterPro"/>
</dbReference>
<dbReference type="PRINTS" id="PR00598">
    <property type="entry name" value="HTHMARR"/>
</dbReference>
<organism evidence="5 6">
    <name type="scientific">Actinokineospora bangkokensis</name>
    <dbReference type="NCBI Taxonomy" id="1193682"/>
    <lineage>
        <taxon>Bacteria</taxon>
        <taxon>Bacillati</taxon>
        <taxon>Actinomycetota</taxon>
        <taxon>Actinomycetes</taxon>
        <taxon>Pseudonocardiales</taxon>
        <taxon>Pseudonocardiaceae</taxon>
        <taxon>Actinokineospora</taxon>
    </lineage>
</organism>
<dbReference type="PANTHER" id="PTHR42756:SF1">
    <property type="entry name" value="TRANSCRIPTIONAL REPRESSOR OF EMRAB OPERON"/>
    <property type="match status" value="1"/>
</dbReference>
<dbReference type="PANTHER" id="PTHR42756">
    <property type="entry name" value="TRANSCRIPTIONAL REGULATOR, MARR"/>
    <property type="match status" value="1"/>
</dbReference>
<dbReference type="OrthoDB" id="3177763at2"/>
<keyword evidence="2" id="KW-0238">DNA-binding</keyword>
<evidence type="ECO:0000256" key="2">
    <source>
        <dbReference type="ARBA" id="ARBA00023125"/>
    </source>
</evidence>
<protein>
    <submittedName>
        <fullName evidence="5">MarR family transcriptional regulator</fullName>
    </submittedName>
</protein>
<evidence type="ECO:0000259" key="4">
    <source>
        <dbReference type="PROSITE" id="PS50995"/>
    </source>
</evidence>
<dbReference type="EMBL" id="MKQR01000007">
    <property type="protein sequence ID" value="OLR94569.1"/>
    <property type="molecule type" value="Genomic_DNA"/>
</dbReference>
<dbReference type="PROSITE" id="PS50995">
    <property type="entry name" value="HTH_MARR_2"/>
    <property type="match status" value="1"/>
</dbReference>
<dbReference type="PROSITE" id="PS01117">
    <property type="entry name" value="HTH_MARR_1"/>
    <property type="match status" value="1"/>
</dbReference>
<proteinExistence type="predicted"/>
<dbReference type="Proteomes" id="UP000186040">
    <property type="component" value="Unassembled WGS sequence"/>
</dbReference>
<comment type="caution">
    <text evidence="5">The sequence shown here is derived from an EMBL/GenBank/DDBJ whole genome shotgun (WGS) entry which is preliminary data.</text>
</comment>
<dbReference type="GO" id="GO:0003677">
    <property type="term" value="F:DNA binding"/>
    <property type="evidence" value="ECO:0007669"/>
    <property type="project" value="UniProtKB-KW"/>
</dbReference>
<evidence type="ECO:0000313" key="6">
    <source>
        <dbReference type="Proteomes" id="UP000186040"/>
    </source>
</evidence>